<accession>A0A1G9L5E8</accession>
<organism evidence="1 2">
    <name type="scientific">Tessaracoccus oleiagri</name>
    <dbReference type="NCBI Taxonomy" id="686624"/>
    <lineage>
        <taxon>Bacteria</taxon>
        <taxon>Bacillati</taxon>
        <taxon>Actinomycetota</taxon>
        <taxon>Actinomycetes</taxon>
        <taxon>Propionibacteriales</taxon>
        <taxon>Propionibacteriaceae</taxon>
        <taxon>Tessaracoccus</taxon>
    </lineage>
</organism>
<name>A0A1G9L5E8_9ACTN</name>
<dbReference type="OrthoDB" id="6841790at2"/>
<evidence type="ECO:0000313" key="2">
    <source>
        <dbReference type="Proteomes" id="UP000199475"/>
    </source>
</evidence>
<dbReference type="EMBL" id="FNGP01000003">
    <property type="protein sequence ID" value="SDL57046.1"/>
    <property type="molecule type" value="Genomic_DNA"/>
</dbReference>
<sequence>MKQNTSDKLEPSRLQQAVEAVAISPEDAAKLVDGYRRTFRMKFNREPESLEDKRRLAKRIIGRYATVAAGVGAATAVPGVIPGIGTVVSLLGGGAADAAITIKMQVDMCLCLVELFEAELSGEDKKHLAFVLALGGSLEQLASQGGKQAVQRIAQKLVYQYLKGPLLVTIKQLFKKLSITFTQKAAAKVLPAGIGVAFSGSTNYVLTIVVGNVAVAVLAKDVK</sequence>
<gene>
    <name evidence="1" type="ORF">SAMN04488242_2027</name>
</gene>
<dbReference type="AlphaFoldDB" id="A0A1G9L5E8"/>
<keyword evidence="2" id="KW-1185">Reference proteome</keyword>
<evidence type="ECO:0000313" key="1">
    <source>
        <dbReference type="EMBL" id="SDL57046.1"/>
    </source>
</evidence>
<proteinExistence type="predicted"/>
<dbReference type="Proteomes" id="UP000199475">
    <property type="component" value="Unassembled WGS sequence"/>
</dbReference>
<evidence type="ECO:0008006" key="3">
    <source>
        <dbReference type="Google" id="ProtNLM"/>
    </source>
</evidence>
<dbReference type="STRING" id="686624.SAMN04488242_2027"/>
<reference evidence="1 2" key="1">
    <citation type="submission" date="2016-10" db="EMBL/GenBank/DDBJ databases">
        <authorList>
            <person name="de Groot N.N."/>
        </authorList>
    </citation>
    <scope>NUCLEOTIDE SEQUENCE [LARGE SCALE GENOMIC DNA]</scope>
    <source>
        <strain evidence="1 2">CGMCC 1.9159</strain>
    </source>
</reference>
<protein>
    <recommendedName>
        <fullName evidence="3">EcsC protein family protein</fullName>
    </recommendedName>
</protein>